<evidence type="ECO:0000313" key="5">
    <source>
        <dbReference type="Proteomes" id="UP000265120"/>
    </source>
</evidence>
<protein>
    <submittedName>
        <fullName evidence="4">Leucine-rich repeats and calponin homology (CH) domain containing 1</fullName>
    </submittedName>
</protein>
<dbReference type="PANTHER" id="PTHR48051">
    <property type="match status" value="1"/>
</dbReference>
<dbReference type="AlphaFoldDB" id="A0A3P8UKM8"/>
<dbReference type="InterPro" id="IPR003591">
    <property type="entry name" value="Leu-rich_rpt_typical-subtyp"/>
</dbReference>
<dbReference type="Proteomes" id="UP000265120">
    <property type="component" value="Chromosome 16"/>
</dbReference>
<evidence type="ECO:0000313" key="4">
    <source>
        <dbReference type="Ensembl" id="ENSCSEP00000001201.1"/>
    </source>
</evidence>
<dbReference type="PANTHER" id="PTHR48051:SF38">
    <property type="entry name" value="LEUCINE RICH REPEATS AND CALPONIN HOMOLOGY DOMAIN CONTAINING 1"/>
    <property type="match status" value="1"/>
</dbReference>
<proteinExistence type="predicted"/>
<dbReference type="SMART" id="SM00369">
    <property type="entry name" value="LRR_TYP"/>
    <property type="match status" value="4"/>
</dbReference>
<dbReference type="GeneTree" id="ENSGT00940000159528"/>
<reference evidence="4 5" key="1">
    <citation type="journal article" date="2014" name="Nat. Genet.">
        <title>Whole-genome sequence of a flatfish provides insights into ZW sex chromosome evolution and adaptation to a benthic lifestyle.</title>
        <authorList>
            <person name="Chen S."/>
            <person name="Zhang G."/>
            <person name="Shao C."/>
            <person name="Huang Q."/>
            <person name="Liu G."/>
            <person name="Zhang P."/>
            <person name="Song W."/>
            <person name="An N."/>
            <person name="Chalopin D."/>
            <person name="Volff J.N."/>
            <person name="Hong Y."/>
            <person name="Li Q."/>
            <person name="Sha Z."/>
            <person name="Zhou H."/>
            <person name="Xie M."/>
            <person name="Yu Q."/>
            <person name="Liu Y."/>
            <person name="Xiang H."/>
            <person name="Wang N."/>
            <person name="Wu K."/>
            <person name="Yang C."/>
            <person name="Zhou Q."/>
            <person name="Liao X."/>
            <person name="Yang L."/>
            <person name="Hu Q."/>
            <person name="Zhang J."/>
            <person name="Meng L."/>
            <person name="Jin L."/>
            <person name="Tian Y."/>
            <person name="Lian J."/>
            <person name="Yang J."/>
            <person name="Miao G."/>
            <person name="Liu S."/>
            <person name="Liang Z."/>
            <person name="Yan F."/>
            <person name="Li Y."/>
            <person name="Sun B."/>
            <person name="Zhang H."/>
            <person name="Zhang J."/>
            <person name="Zhu Y."/>
            <person name="Du M."/>
            <person name="Zhao Y."/>
            <person name="Schartl M."/>
            <person name="Tang Q."/>
            <person name="Wang J."/>
        </authorList>
    </citation>
    <scope>NUCLEOTIDE SEQUENCE</scope>
</reference>
<dbReference type="STRING" id="244447.ENSCSEP00000001201"/>
<keyword evidence="5" id="KW-1185">Reference proteome</keyword>
<evidence type="ECO:0000256" key="2">
    <source>
        <dbReference type="ARBA" id="ARBA00022737"/>
    </source>
</evidence>
<keyword evidence="1" id="KW-0433">Leucine-rich repeat</keyword>
<dbReference type="SMART" id="SM00364">
    <property type="entry name" value="LRR_BAC"/>
    <property type="match status" value="2"/>
</dbReference>
<dbReference type="Ensembl" id="ENSCSET00000001230.1">
    <property type="protein sequence ID" value="ENSCSEP00000001201.1"/>
    <property type="gene ID" value="ENSCSEG00000000832.1"/>
</dbReference>
<reference evidence="4" key="3">
    <citation type="submission" date="2025-09" db="UniProtKB">
        <authorList>
            <consortium name="Ensembl"/>
        </authorList>
    </citation>
    <scope>IDENTIFICATION</scope>
</reference>
<accession>A0A3P8UKM8</accession>
<feature type="region of interest" description="Disordered" evidence="3">
    <location>
        <begin position="1"/>
        <end position="26"/>
    </location>
</feature>
<dbReference type="Gene3D" id="3.80.10.10">
    <property type="entry name" value="Ribonuclease Inhibitor"/>
    <property type="match status" value="1"/>
</dbReference>
<evidence type="ECO:0000256" key="3">
    <source>
        <dbReference type="SAM" id="MobiDB-lite"/>
    </source>
</evidence>
<dbReference type="InterPro" id="IPR001611">
    <property type="entry name" value="Leu-rich_rpt"/>
</dbReference>
<sequence length="282" mass="31207">MAESARPPSTPAAPPAPPSQLGPFSSPCSLQNLNLPPNRGLERALEEAGLSGVLNISCRKLKDFPRTVHSHDLSDTLEADLSKNRLSDVPADVCHMVVLETLNLYHNCIRTIPDSFIGLQSLTSLNLSRNQLCSLPACLCGLPLRVLNASNNKLVSLPENIRQLQNLMELVRLNTLSLELNVRRNLLCVLPEELADLPLVKLDFSCNKVSTIPVCFRKMRQLQSLQLENNPLQSPPAQICLKGKVHIFKYLSIEACRSEKMPDSLFLPVMERLILPQPSAGR</sequence>
<reference evidence="4" key="2">
    <citation type="submission" date="2025-08" db="UniProtKB">
        <authorList>
            <consortium name="Ensembl"/>
        </authorList>
    </citation>
    <scope>IDENTIFICATION</scope>
</reference>
<dbReference type="Pfam" id="PF13855">
    <property type="entry name" value="LRR_8"/>
    <property type="match status" value="2"/>
</dbReference>
<dbReference type="FunFam" id="3.80.10.10:FF:000067">
    <property type="entry name" value="Leucine-rich repeat and calponin homology domain-containing protein 4 isoform 1"/>
    <property type="match status" value="1"/>
</dbReference>
<dbReference type="Pfam" id="PF00560">
    <property type="entry name" value="LRR_1"/>
    <property type="match status" value="1"/>
</dbReference>
<keyword evidence="2" id="KW-0677">Repeat</keyword>
<dbReference type="OMA" id="CCASNQG"/>
<dbReference type="PROSITE" id="PS51450">
    <property type="entry name" value="LRR"/>
    <property type="match status" value="2"/>
</dbReference>
<dbReference type="SUPFAM" id="SSF52058">
    <property type="entry name" value="L domain-like"/>
    <property type="match status" value="1"/>
</dbReference>
<evidence type="ECO:0000256" key="1">
    <source>
        <dbReference type="ARBA" id="ARBA00022614"/>
    </source>
</evidence>
<dbReference type="InterPro" id="IPR032675">
    <property type="entry name" value="LRR_dom_sf"/>
</dbReference>
<feature type="compositionally biased region" description="Pro residues" evidence="3">
    <location>
        <begin position="8"/>
        <end position="20"/>
    </location>
</feature>
<organism evidence="4 5">
    <name type="scientific">Cynoglossus semilaevis</name>
    <name type="common">Tongue sole</name>
    <dbReference type="NCBI Taxonomy" id="244447"/>
    <lineage>
        <taxon>Eukaryota</taxon>
        <taxon>Metazoa</taxon>
        <taxon>Chordata</taxon>
        <taxon>Craniata</taxon>
        <taxon>Vertebrata</taxon>
        <taxon>Euteleostomi</taxon>
        <taxon>Actinopterygii</taxon>
        <taxon>Neopterygii</taxon>
        <taxon>Teleostei</taxon>
        <taxon>Neoteleostei</taxon>
        <taxon>Acanthomorphata</taxon>
        <taxon>Carangaria</taxon>
        <taxon>Pleuronectiformes</taxon>
        <taxon>Pleuronectoidei</taxon>
        <taxon>Cynoglossidae</taxon>
        <taxon>Cynoglossinae</taxon>
        <taxon>Cynoglossus</taxon>
    </lineage>
</organism>
<dbReference type="InterPro" id="IPR050216">
    <property type="entry name" value="LRR_domain-containing"/>
</dbReference>
<dbReference type="GO" id="GO:0005737">
    <property type="term" value="C:cytoplasm"/>
    <property type="evidence" value="ECO:0007669"/>
    <property type="project" value="TreeGrafter"/>
</dbReference>
<dbReference type="InParanoid" id="A0A3P8UKM8"/>
<name>A0A3P8UKM8_CYNSE</name>